<sequence length="802" mass="78419">MANGNALVVSGGNITAGKDISLTGTAKAGTSTGLNLVNATLNATTANLSGISTNAGTGFTLNNVTLAGGIEKGKNVSFSSAGSGKAVTNVIGSGVLNATTTEALMKVGIENNTQISASGITLGGSGDDWTQNYTSTKGGGWIFDGATVSKTGNISLQGVGFVNSSVTAGQDLTINNGDTSLTVQNTTLNATAGNISLTGNAGITLSGNSTVTAGKDITLNVSAGGVNITGKSDNERMNISSTAGNITFTANNPGAGDVTGINLQFVNVSVGGNGRIELNSTVHNGSLRAKGIALDSVNLTTGGGNVSVTAVSNGTAVYGKEVVITSGDSINVTTSGKSSGYSYASSNFVNSSFTAKNNISFTATDKEDAGKPMQAALGFYGNTAFNATDTVLKGHHTNPGGVGNFGSIGVALGANAGSGTGNIVVNGNLSVDGSVMDSGAGVTVGANMTVSGTTDIKGHSATGKGVSFTTSMDYAPTPVNLTINISGGGSISGTSDTGIGLLNGNKNNVINITTGTGNALTLTGNSTSSTGVQLDGTVNAAQGDLTVNGSSGNGTGVDASGASLNNATIHGNSTSGAGVNVSESTLNNVTVNGSTANGTGVDITGNLTSTGSTTVNGNATGMGSGVDLAGNVTGGTVNGSSTDGTGVNVSGNSTLTDVTVNGNTTSGTGVDISGNLTNQGNTTITGNSGSGAGVGLNGTVTGGSLVGNSVSGPGLYVTGNSTLNGVDVTDSSQSGPGTQKDSAELRRQVYERQQQLSRSDTVRDAYRASGYRVEEKPVSVEICTDGECRTLETGYADAPKAR</sequence>
<organism evidence="1">
    <name type="scientific">Salmonella enterica</name>
    <name type="common">Salmonella choleraesuis</name>
    <dbReference type="NCBI Taxonomy" id="28901"/>
    <lineage>
        <taxon>Bacteria</taxon>
        <taxon>Pseudomonadati</taxon>
        <taxon>Pseudomonadota</taxon>
        <taxon>Gammaproteobacteria</taxon>
        <taxon>Enterobacterales</taxon>
        <taxon>Enterobacteriaceae</taxon>
        <taxon>Salmonella</taxon>
    </lineage>
</organism>
<protein>
    <submittedName>
        <fullName evidence="1">S-layer family protein</fullName>
    </submittedName>
</protein>
<name>A0A5T5CIQ4_SALER</name>
<dbReference type="AlphaFoldDB" id="A0A5T5CIQ4"/>
<reference evidence="1" key="1">
    <citation type="submission" date="2018-06" db="EMBL/GenBank/DDBJ databases">
        <authorList>
            <consortium name="PulseNet: The National Subtyping Network for Foodborne Disease Surveillance"/>
            <person name="Tarr C.L."/>
            <person name="Trees E."/>
            <person name="Katz L.S."/>
            <person name="Carleton-Romer H.A."/>
            <person name="Stroika S."/>
            <person name="Kucerova Z."/>
            <person name="Roache K.F."/>
            <person name="Sabol A.L."/>
            <person name="Besser J."/>
            <person name="Gerner-Smidt P."/>
        </authorList>
    </citation>
    <scope>NUCLEOTIDE SEQUENCE</scope>
    <source>
        <strain evidence="1">PNUSAS039070</strain>
    </source>
</reference>
<comment type="caution">
    <text evidence="1">The sequence shown here is derived from an EMBL/GenBank/DDBJ whole genome shotgun (WGS) entry which is preliminary data.</text>
</comment>
<gene>
    <name evidence="1" type="ORF">DOP33_13430</name>
</gene>
<evidence type="ECO:0000313" key="1">
    <source>
        <dbReference type="EMBL" id="EBL9714307.1"/>
    </source>
</evidence>
<accession>A0A5T5CIQ4</accession>
<dbReference type="EMBL" id="AAGAUG010000028">
    <property type="protein sequence ID" value="EBL9714307.1"/>
    <property type="molecule type" value="Genomic_DNA"/>
</dbReference>
<proteinExistence type="predicted"/>
<dbReference type="SMART" id="SM00710">
    <property type="entry name" value="PbH1"/>
    <property type="match status" value="8"/>
</dbReference>
<dbReference type="InterPro" id="IPR006626">
    <property type="entry name" value="PbH1"/>
</dbReference>